<reference evidence="2" key="1">
    <citation type="submission" date="2022-11" db="EMBL/GenBank/DDBJ databases">
        <authorList>
            <person name="Petersen C."/>
        </authorList>
    </citation>
    <scope>NUCLEOTIDE SEQUENCE</scope>
    <source>
        <strain evidence="2">IBT 30069</strain>
    </source>
</reference>
<name>A0A9W9KSX9_9EURO</name>
<evidence type="ECO:0000313" key="3">
    <source>
        <dbReference type="Proteomes" id="UP001149165"/>
    </source>
</evidence>
<dbReference type="EMBL" id="JAPQKH010000001">
    <property type="protein sequence ID" value="KAJ5116945.1"/>
    <property type="molecule type" value="Genomic_DNA"/>
</dbReference>
<accession>A0A9W9KSX9</accession>
<evidence type="ECO:0000313" key="2">
    <source>
        <dbReference type="EMBL" id="KAJ5116945.1"/>
    </source>
</evidence>
<sequence length="80" mass="8834">METEHGKPTQTIDLKDFWKEVRRVEPPIPKDCQGRKILGIPEGFGAELGLSFVIISRTSRKSSSIKTPPIKEHPPVLAGG</sequence>
<reference evidence="2" key="2">
    <citation type="journal article" date="2023" name="IMA Fungus">
        <title>Comparative genomic study of the Penicillium genus elucidates a diverse pangenome and 15 lateral gene transfer events.</title>
        <authorList>
            <person name="Petersen C."/>
            <person name="Sorensen T."/>
            <person name="Nielsen M.R."/>
            <person name="Sondergaard T.E."/>
            <person name="Sorensen J.L."/>
            <person name="Fitzpatrick D.A."/>
            <person name="Frisvad J.C."/>
            <person name="Nielsen K.L."/>
        </authorList>
    </citation>
    <scope>NUCLEOTIDE SEQUENCE</scope>
    <source>
        <strain evidence="2">IBT 30069</strain>
    </source>
</reference>
<protein>
    <submittedName>
        <fullName evidence="2">Uncharacterized protein</fullName>
    </submittedName>
</protein>
<organism evidence="2 3">
    <name type="scientific">Penicillium angulare</name>
    <dbReference type="NCBI Taxonomy" id="116970"/>
    <lineage>
        <taxon>Eukaryota</taxon>
        <taxon>Fungi</taxon>
        <taxon>Dikarya</taxon>
        <taxon>Ascomycota</taxon>
        <taxon>Pezizomycotina</taxon>
        <taxon>Eurotiomycetes</taxon>
        <taxon>Eurotiomycetidae</taxon>
        <taxon>Eurotiales</taxon>
        <taxon>Aspergillaceae</taxon>
        <taxon>Penicillium</taxon>
    </lineage>
</organism>
<feature type="region of interest" description="Disordered" evidence="1">
    <location>
        <begin position="59"/>
        <end position="80"/>
    </location>
</feature>
<proteinExistence type="predicted"/>
<evidence type="ECO:0000256" key="1">
    <source>
        <dbReference type="SAM" id="MobiDB-lite"/>
    </source>
</evidence>
<keyword evidence="3" id="KW-1185">Reference proteome</keyword>
<gene>
    <name evidence="2" type="ORF">N7456_001293</name>
</gene>
<dbReference type="AlphaFoldDB" id="A0A9W9KSX9"/>
<dbReference type="Proteomes" id="UP001149165">
    <property type="component" value="Unassembled WGS sequence"/>
</dbReference>
<feature type="compositionally biased region" description="Low complexity" evidence="1">
    <location>
        <begin position="59"/>
        <end position="68"/>
    </location>
</feature>
<comment type="caution">
    <text evidence="2">The sequence shown here is derived from an EMBL/GenBank/DDBJ whole genome shotgun (WGS) entry which is preliminary data.</text>
</comment>